<dbReference type="SUPFAM" id="SSF53335">
    <property type="entry name" value="S-adenosyl-L-methionine-dependent methyltransferases"/>
    <property type="match status" value="1"/>
</dbReference>
<feature type="domain" description="Methyltransferase type 11" evidence="2">
    <location>
        <begin position="94"/>
        <end position="142"/>
    </location>
</feature>
<keyword evidence="3" id="KW-0489">Methyltransferase</keyword>
<evidence type="ECO:0000313" key="4">
    <source>
        <dbReference type="Proteomes" id="UP000278006"/>
    </source>
</evidence>
<protein>
    <submittedName>
        <fullName evidence="3">SAM-dependent methyltransferase</fullName>
    </submittedName>
</protein>
<evidence type="ECO:0000259" key="2">
    <source>
        <dbReference type="Pfam" id="PF08241"/>
    </source>
</evidence>
<proteinExistence type="predicted"/>
<dbReference type="GO" id="GO:0032259">
    <property type="term" value="P:methylation"/>
    <property type="evidence" value="ECO:0007669"/>
    <property type="project" value="UniProtKB-KW"/>
</dbReference>
<sequence length="257" mass="29237">MKFDTWLTSAAAGRYVQRWQQNHYDETVADIFGFYALQMGTPAIAGLRNNRIPNTWHMALESEARPQGEGIPQPEAAATPTQTGVASTMAAADFQAAPEALPFGADQFDLIVMPHTLEACHQPHAALREATRVLRPEGRLIISGFNPARILWGLRPTEPALDLGEPIGYLRLRDWLQLLNLEVEDVRSGCYIPGFERERWFGRLAWIDRLAENRFSFLGGVYFIVATKKVQGVRMMETDWRQYRTKPVRMPVLNRQR</sequence>
<dbReference type="AlphaFoldDB" id="A0A3M6QM41"/>
<accession>A0A3M6QM41</accession>
<dbReference type="GO" id="GO:0008757">
    <property type="term" value="F:S-adenosylmethionine-dependent methyltransferase activity"/>
    <property type="evidence" value="ECO:0007669"/>
    <property type="project" value="InterPro"/>
</dbReference>
<feature type="region of interest" description="Disordered" evidence="1">
    <location>
        <begin position="63"/>
        <end position="84"/>
    </location>
</feature>
<dbReference type="Proteomes" id="UP000278006">
    <property type="component" value="Unassembled WGS sequence"/>
</dbReference>
<dbReference type="CDD" id="cd02440">
    <property type="entry name" value="AdoMet_MTases"/>
    <property type="match status" value="1"/>
</dbReference>
<comment type="caution">
    <text evidence="3">The sequence shown here is derived from an EMBL/GenBank/DDBJ whole genome shotgun (WGS) entry which is preliminary data.</text>
</comment>
<evidence type="ECO:0000313" key="3">
    <source>
        <dbReference type="EMBL" id="RMX04104.1"/>
    </source>
</evidence>
<evidence type="ECO:0000256" key="1">
    <source>
        <dbReference type="SAM" id="MobiDB-lite"/>
    </source>
</evidence>
<keyword evidence="4" id="KW-1185">Reference proteome</keyword>
<dbReference type="Gene3D" id="3.40.50.150">
    <property type="entry name" value="Vaccinia Virus protein VP39"/>
    <property type="match status" value="1"/>
</dbReference>
<name>A0A3M6QM41_9BURK</name>
<dbReference type="Pfam" id="PF08241">
    <property type="entry name" value="Methyltransf_11"/>
    <property type="match status" value="1"/>
</dbReference>
<dbReference type="InterPro" id="IPR013216">
    <property type="entry name" value="Methyltransf_11"/>
</dbReference>
<organism evidence="3 4">
    <name type="scientific">Corticibacter populi</name>
    <dbReference type="NCBI Taxonomy" id="1550736"/>
    <lineage>
        <taxon>Bacteria</taxon>
        <taxon>Pseudomonadati</taxon>
        <taxon>Pseudomonadota</taxon>
        <taxon>Betaproteobacteria</taxon>
        <taxon>Burkholderiales</taxon>
        <taxon>Comamonadaceae</taxon>
        <taxon>Corticibacter</taxon>
    </lineage>
</organism>
<dbReference type="OrthoDB" id="6191410at2"/>
<dbReference type="EMBL" id="RDQO01000005">
    <property type="protein sequence ID" value="RMX04104.1"/>
    <property type="molecule type" value="Genomic_DNA"/>
</dbReference>
<dbReference type="InterPro" id="IPR029063">
    <property type="entry name" value="SAM-dependent_MTases_sf"/>
</dbReference>
<keyword evidence="3" id="KW-0808">Transferase</keyword>
<dbReference type="RefSeq" id="WP_122230761.1">
    <property type="nucleotide sequence ID" value="NZ_RDQO01000005.1"/>
</dbReference>
<gene>
    <name evidence="3" type="ORF">D8I35_14895</name>
</gene>
<reference evidence="3 4" key="1">
    <citation type="submission" date="2018-10" db="EMBL/GenBank/DDBJ databases">
        <title>Draft genome of Cortibacter populi DSM10536.</title>
        <authorList>
            <person name="Bernier A.-M."/>
            <person name="Bernard K."/>
        </authorList>
    </citation>
    <scope>NUCLEOTIDE SEQUENCE [LARGE SCALE GENOMIC DNA]</scope>
    <source>
        <strain evidence="3 4">DSM 105136</strain>
    </source>
</reference>